<dbReference type="InterPro" id="IPR007419">
    <property type="entry name" value="BFD-like_2Fe2S-bd_dom"/>
</dbReference>
<sequence>MYVCVCQAVTNRQISATIAQGATTFKALRDELGVATCCGKCSKDVRAQLRQECSGHKSCACAGQG</sequence>
<feature type="domain" description="BFD-like [2Fe-2S]-binding" evidence="9">
    <location>
        <begin position="2"/>
        <end position="49"/>
    </location>
</feature>
<evidence type="ECO:0000259" key="9">
    <source>
        <dbReference type="Pfam" id="PF04324"/>
    </source>
</evidence>
<comment type="similarity">
    <text evidence="8">Belongs to the Bfd family.</text>
</comment>
<evidence type="ECO:0000256" key="6">
    <source>
        <dbReference type="ARBA" id="ARBA00023014"/>
    </source>
</evidence>
<organism evidence="10 11">
    <name type="scientific">Candidatus Proximibacter danicus</name>
    <dbReference type="NCBI Taxonomy" id="2954365"/>
    <lineage>
        <taxon>Bacteria</taxon>
        <taxon>Pseudomonadati</taxon>
        <taxon>Pseudomonadota</taxon>
        <taxon>Betaproteobacteria</taxon>
        <taxon>Candidatus Proximibacter</taxon>
    </lineage>
</organism>
<proteinExistence type="inferred from homology"/>
<dbReference type="Pfam" id="PF04324">
    <property type="entry name" value="Fer2_BFD"/>
    <property type="match status" value="1"/>
</dbReference>
<evidence type="ECO:0000256" key="3">
    <source>
        <dbReference type="ARBA" id="ARBA00022723"/>
    </source>
</evidence>
<reference evidence="10" key="1">
    <citation type="submission" date="2020-10" db="EMBL/GenBank/DDBJ databases">
        <title>Connecting structure to function with the recovery of over 1000 high-quality activated sludge metagenome-assembled genomes encoding full-length rRNA genes using long-read sequencing.</title>
        <authorList>
            <person name="Singleton C.M."/>
            <person name="Petriglieri F."/>
            <person name="Kristensen J.M."/>
            <person name="Kirkegaard R.H."/>
            <person name="Michaelsen T.Y."/>
            <person name="Andersen M.H."/>
            <person name="Karst S.M."/>
            <person name="Dueholm M.S."/>
            <person name="Nielsen P.H."/>
            <person name="Albertsen M."/>
        </authorList>
    </citation>
    <scope>NUCLEOTIDE SEQUENCE</scope>
    <source>
        <strain evidence="10">Hirt_18-Q3-R61-65_BATAC.395</strain>
    </source>
</reference>
<dbReference type="InterPro" id="IPR041854">
    <property type="entry name" value="BFD-like_2Fe2S-bd_dom_sf"/>
</dbReference>
<evidence type="ECO:0000313" key="11">
    <source>
        <dbReference type="Proteomes" id="UP000886689"/>
    </source>
</evidence>
<keyword evidence="2" id="KW-0001">2Fe-2S</keyword>
<dbReference type="InterPro" id="IPR052371">
    <property type="entry name" value="BFD-associated_ferredoxin"/>
</dbReference>
<name>A0A9D7PR92_9PROT</name>
<comment type="caution">
    <text evidence="10">The sequence shown here is derived from an EMBL/GenBank/DDBJ whole genome shotgun (WGS) entry which is preliminary data.</text>
</comment>
<evidence type="ECO:0000256" key="5">
    <source>
        <dbReference type="ARBA" id="ARBA00023004"/>
    </source>
</evidence>
<keyword evidence="3" id="KW-0479">Metal-binding</keyword>
<evidence type="ECO:0000256" key="7">
    <source>
        <dbReference type="ARBA" id="ARBA00039386"/>
    </source>
</evidence>
<protein>
    <recommendedName>
        <fullName evidence="7">Bacterioferritin-associated ferredoxin</fullName>
    </recommendedName>
</protein>
<keyword evidence="5" id="KW-0408">Iron</keyword>
<evidence type="ECO:0000256" key="8">
    <source>
        <dbReference type="ARBA" id="ARBA00046332"/>
    </source>
</evidence>
<dbReference type="Proteomes" id="UP000886689">
    <property type="component" value="Unassembled WGS sequence"/>
</dbReference>
<keyword evidence="1" id="KW-0813">Transport</keyword>
<dbReference type="Gene3D" id="1.10.10.1100">
    <property type="entry name" value="BFD-like [2Fe-2S]-binding domain"/>
    <property type="match status" value="1"/>
</dbReference>
<dbReference type="EMBL" id="JADJUC010000001">
    <property type="protein sequence ID" value="MBK8522719.1"/>
    <property type="molecule type" value="Genomic_DNA"/>
</dbReference>
<dbReference type="GO" id="GO:0046872">
    <property type="term" value="F:metal ion binding"/>
    <property type="evidence" value="ECO:0007669"/>
    <property type="project" value="UniProtKB-KW"/>
</dbReference>
<evidence type="ECO:0000256" key="2">
    <source>
        <dbReference type="ARBA" id="ARBA00022714"/>
    </source>
</evidence>
<keyword evidence="6" id="KW-0411">Iron-sulfur</keyword>
<dbReference type="PANTHER" id="PTHR37424">
    <property type="entry name" value="BACTERIOFERRITIN-ASSOCIATED FERREDOXIN"/>
    <property type="match status" value="1"/>
</dbReference>
<keyword evidence="4" id="KW-0249">Electron transport</keyword>
<evidence type="ECO:0000313" key="10">
    <source>
        <dbReference type="EMBL" id="MBK8522719.1"/>
    </source>
</evidence>
<evidence type="ECO:0000256" key="4">
    <source>
        <dbReference type="ARBA" id="ARBA00022982"/>
    </source>
</evidence>
<gene>
    <name evidence="10" type="ORF">IPL58_00420</name>
</gene>
<dbReference type="AlphaFoldDB" id="A0A9D7PR92"/>
<dbReference type="GO" id="GO:0051537">
    <property type="term" value="F:2 iron, 2 sulfur cluster binding"/>
    <property type="evidence" value="ECO:0007669"/>
    <property type="project" value="UniProtKB-KW"/>
</dbReference>
<evidence type="ECO:0000256" key="1">
    <source>
        <dbReference type="ARBA" id="ARBA00022448"/>
    </source>
</evidence>
<accession>A0A9D7PR92</accession>
<dbReference type="PANTHER" id="PTHR37424:SF1">
    <property type="entry name" value="BACTERIOFERRITIN-ASSOCIATED FERREDOXIN"/>
    <property type="match status" value="1"/>
</dbReference>